<dbReference type="PANTHER" id="PTHR36456">
    <property type="entry name" value="UPF0232 PROTEIN SCO3875"/>
    <property type="match status" value="1"/>
</dbReference>
<dbReference type="HOGENOM" id="CLU_127714_0_0_3"/>
<dbReference type="EMBL" id="GL890967">
    <property type="protein sequence ID" value="EGJ29711.1"/>
    <property type="molecule type" value="Genomic_DNA"/>
</dbReference>
<dbReference type="AlphaFoldDB" id="F4Y0C1"/>
<feature type="compositionally biased region" description="Basic and acidic residues" evidence="1">
    <location>
        <begin position="146"/>
        <end position="155"/>
    </location>
</feature>
<dbReference type="RefSeq" id="WP_008189087.1">
    <property type="nucleotide sequence ID" value="NZ_GL890967.1"/>
</dbReference>
<dbReference type="OrthoDB" id="511752at2"/>
<accession>F4Y0C1</accession>
<evidence type="ECO:0000256" key="1">
    <source>
        <dbReference type="SAM" id="MobiDB-lite"/>
    </source>
</evidence>
<feature type="region of interest" description="Disordered" evidence="1">
    <location>
        <begin position="134"/>
        <end position="155"/>
    </location>
</feature>
<evidence type="ECO:0000313" key="2">
    <source>
        <dbReference type="EMBL" id="EGJ29711.1"/>
    </source>
</evidence>
<evidence type="ECO:0000313" key="3">
    <source>
        <dbReference type="Proteomes" id="UP000003959"/>
    </source>
</evidence>
<organism evidence="2 3">
    <name type="scientific">Moorena producens 3L</name>
    <dbReference type="NCBI Taxonomy" id="489825"/>
    <lineage>
        <taxon>Bacteria</taxon>
        <taxon>Bacillati</taxon>
        <taxon>Cyanobacteriota</taxon>
        <taxon>Cyanophyceae</taxon>
        <taxon>Coleofasciculales</taxon>
        <taxon>Coleofasciculaceae</taxon>
        <taxon>Moorena</taxon>
    </lineage>
</organism>
<name>F4Y0C1_9CYAN</name>
<dbReference type="InterPro" id="IPR007922">
    <property type="entry name" value="DciA-like"/>
</dbReference>
<sequence length="207" mass="23664">MLKSLNQILDRITNQPEWQGIQRLSSLIKCWSEIVGVNIANHTRPYAISRDILYVATSSSVWAQELKFQRRMLLKRLNAGWSEPLVDIHFSPAQWHKTQVLGNGYSKSELTPNHRHPSTILPMSSSLVCEQLDHTENTESSQATDKSTDTTSDKTHIPQAAFKRWAKMMQMRSQNLPLCPQCQCPTPPGELHRWDVCGLCATKQWQI</sequence>
<keyword evidence="3" id="KW-1185">Reference proteome</keyword>
<gene>
    <name evidence="2" type="ORF">LYNGBM3L_61070</name>
</gene>
<proteinExistence type="predicted"/>
<dbReference type="eggNOG" id="COG5512">
    <property type="taxonomic scope" value="Bacteria"/>
</dbReference>
<dbReference type="PANTHER" id="PTHR36456:SF1">
    <property type="entry name" value="UPF0232 PROTEIN SCO3875"/>
    <property type="match status" value="1"/>
</dbReference>
<dbReference type="Proteomes" id="UP000003959">
    <property type="component" value="Unassembled WGS sequence"/>
</dbReference>
<protein>
    <submittedName>
        <fullName evidence="2">Zn-ribbon-containing protein</fullName>
    </submittedName>
</protein>
<dbReference type="Pfam" id="PF05258">
    <property type="entry name" value="DciA"/>
    <property type="match status" value="1"/>
</dbReference>
<reference evidence="3" key="1">
    <citation type="journal article" date="2011" name="Proc. Natl. Acad. Sci. U.S.A.">
        <title>Genomic insights into the physiology and ecology of the marine filamentous cyanobacterium Lyngbya majuscula.</title>
        <authorList>
            <person name="Jones A.C."/>
            <person name="Monroe E.A."/>
            <person name="Podell S."/>
            <person name="Hess W.R."/>
            <person name="Klages S."/>
            <person name="Esquenazi E."/>
            <person name="Niessen S."/>
            <person name="Hoover H."/>
            <person name="Rothmann M."/>
            <person name="Lasken R.S."/>
            <person name="Yates J.R.III."/>
            <person name="Reinhardt R."/>
            <person name="Kube M."/>
            <person name="Burkart M.D."/>
            <person name="Allen E.E."/>
            <person name="Dorrestein P.C."/>
            <person name="Gerwick W.H."/>
            <person name="Gerwick L."/>
        </authorList>
    </citation>
    <scope>NUCLEOTIDE SEQUENCE [LARGE SCALE GENOMIC DNA]</scope>
    <source>
        <strain evidence="3">3L</strain>
    </source>
</reference>